<dbReference type="Pfam" id="PF00561">
    <property type="entry name" value="Abhydrolase_1"/>
    <property type="match status" value="1"/>
</dbReference>
<gene>
    <name evidence="5" type="ORF">LUZ62_032908</name>
    <name evidence="4" type="ORF">LUZ62_047785</name>
    <name evidence="3" type="ORF">LUZ62_084919</name>
</gene>
<comment type="caution">
    <text evidence="5">The sequence shown here is derived from an EMBL/GenBank/DDBJ whole genome shotgun (WGS) entry which is preliminary data.</text>
</comment>
<dbReference type="InterPro" id="IPR029058">
    <property type="entry name" value="AB_hydrolase_fold"/>
</dbReference>
<dbReference type="EMBL" id="JAMFTS010000001">
    <property type="protein sequence ID" value="KAJ4820342.1"/>
    <property type="molecule type" value="Genomic_DNA"/>
</dbReference>
<accession>A0AAV8HRU2</accession>
<dbReference type="PRINTS" id="PR00111">
    <property type="entry name" value="ABHYDROLASE"/>
</dbReference>
<feature type="domain" description="AB hydrolase-1" evidence="1">
    <location>
        <begin position="55"/>
        <end position="158"/>
    </location>
</feature>
<evidence type="ECO:0000313" key="5">
    <source>
        <dbReference type="EMBL" id="KAJ4820342.1"/>
    </source>
</evidence>
<dbReference type="PANTHER" id="PTHR43139:SF13">
    <property type="entry name" value="AB HYDROLASE-1 DOMAIN-CONTAINING PROTEIN"/>
    <property type="match status" value="1"/>
</dbReference>
<dbReference type="InterPro" id="IPR000639">
    <property type="entry name" value="Epox_hydrolase-like"/>
</dbReference>
<dbReference type="Gene3D" id="3.40.50.1820">
    <property type="entry name" value="alpha/beta hydrolase"/>
    <property type="match status" value="1"/>
</dbReference>
<dbReference type="GO" id="GO:0003824">
    <property type="term" value="F:catalytic activity"/>
    <property type="evidence" value="ECO:0007669"/>
    <property type="project" value="InterPro"/>
</dbReference>
<dbReference type="EMBL" id="JAMFTS010000002">
    <property type="protein sequence ID" value="KAJ4796539.1"/>
    <property type="molecule type" value="Genomic_DNA"/>
</dbReference>
<dbReference type="InterPro" id="IPR052370">
    <property type="entry name" value="Meta-cleavage_hydrolase"/>
</dbReference>
<dbReference type="InterPro" id="IPR000073">
    <property type="entry name" value="AB_hydrolase_1"/>
</dbReference>
<sequence length="344" mass="38651">MPRPGPRWWSVTTARDRCHRRSFTSAGLRPAFFPLTDGATLHIWLPASPSPSSRPALVLLHGFGARATWQWSPFLRPLIRAGFDLYVPDLLFFGDSSSPTAHRSDIYQARSVMEALKSAGLDQFGMVGISYGGFVAYQIAAMYPDAVDKLVIVSAGVCLEESDLAAGLFAVSDMAEAASLLVPQQPDDVRQLVKLTFCKPPPIMPTCFIRDYIQVMCTENVKEKTELLYALINGRKLADLPKINQETLIVWGDQDKVFPLELCHRLKRHLGDNSHLVVIKNAGHAINREKPKELCNIIKRYFVDGSFKTFENYNGHSREGKWRDCMKRFARSSIKRIDSGRPLL</sequence>
<dbReference type="InterPro" id="IPR013595">
    <property type="entry name" value="Pept_S33_TAP-like_C"/>
</dbReference>
<reference evidence="5" key="1">
    <citation type="submission" date="2022-08" db="EMBL/GenBank/DDBJ databases">
        <authorList>
            <person name="Marques A."/>
        </authorList>
    </citation>
    <scope>NUCLEOTIDE SEQUENCE</scope>
    <source>
        <strain evidence="5">RhyPub2mFocal</strain>
        <tissue evidence="5">Leaves</tissue>
    </source>
</reference>
<dbReference type="Proteomes" id="UP001140206">
    <property type="component" value="Chromosome 1"/>
</dbReference>
<dbReference type="AlphaFoldDB" id="A0AAV8HRU2"/>
<dbReference type="PRINTS" id="PR00412">
    <property type="entry name" value="EPOXHYDRLASE"/>
</dbReference>
<dbReference type="Proteomes" id="UP001140206">
    <property type="component" value="Chromosome 5"/>
</dbReference>
<evidence type="ECO:0000313" key="3">
    <source>
        <dbReference type="EMBL" id="KAJ4750514.1"/>
    </source>
</evidence>
<name>A0AAV8HRU2_9POAL</name>
<dbReference type="EMBL" id="JAMFTS010000005">
    <property type="protein sequence ID" value="KAJ4750514.1"/>
    <property type="molecule type" value="Genomic_DNA"/>
</dbReference>
<dbReference type="Pfam" id="PF08386">
    <property type="entry name" value="Abhydrolase_4"/>
    <property type="match status" value="1"/>
</dbReference>
<evidence type="ECO:0000313" key="4">
    <source>
        <dbReference type="EMBL" id="KAJ4796539.1"/>
    </source>
</evidence>
<dbReference type="PANTHER" id="PTHR43139">
    <property type="entry name" value="SI:DKEY-122A22.2"/>
    <property type="match status" value="1"/>
</dbReference>
<keyword evidence="6" id="KW-1185">Reference proteome</keyword>
<protein>
    <submittedName>
        <fullName evidence="5">Alpha/beta-Hydrolases superfamily protein</fullName>
    </submittedName>
</protein>
<dbReference type="Proteomes" id="UP001140206">
    <property type="component" value="Chromosome 2"/>
</dbReference>
<proteinExistence type="predicted"/>
<evidence type="ECO:0000313" key="6">
    <source>
        <dbReference type="Proteomes" id="UP001140206"/>
    </source>
</evidence>
<dbReference type="SUPFAM" id="SSF53474">
    <property type="entry name" value="alpha/beta-Hydrolases"/>
    <property type="match status" value="1"/>
</dbReference>
<evidence type="ECO:0000259" key="2">
    <source>
        <dbReference type="Pfam" id="PF08386"/>
    </source>
</evidence>
<feature type="domain" description="Peptidase S33 tripeptidyl aminopeptidase-like C-terminal" evidence="2">
    <location>
        <begin position="244"/>
        <end position="308"/>
    </location>
</feature>
<organism evidence="5 6">
    <name type="scientific">Rhynchospora pubera</name>
    <dbReference type="NCBI Taxonomy" id="906938"/>
    <lineage>
        <taxon>Eukaryota</taxon>
        <taxon>Viridiplantae</taxon>
        <taxon>Streptophyta</taxon>
        <taxon>Embryophyta</taxon>
        <taxon>Tracheophyta</taxon>
        <taxon>Spermatophyta</taxon>
        <taxon>Magnoliopsida</taxon>
        <taxon>Liliopsida</taxon>
        <taxon>Poales</taxon>
        <taxon>Cyperaceae</taxon>
        <taxon>Cyperoideae</taxon>
        <taxon>Rhynchosporeae</taxon>
        <taxon>Rhynchospora</taxon>
    </lineage>
</organism>
<evidence type="ECO:0000259" key="1">
    <source>
        <dbReference type="Pfam" id="PF00561"/>
    </source>
</evidence>